<reference evidence="2 3" key="1">
    <citation type="submission" date="2020-03" db="EMBL/GenBank/DDBJ databases">
        <authorList>
            <person name="Picone N."/>
        </authorList>
    </citation>
    <scope>NUCLEOTIDE SEQUENCE [LARGE SCALE GENOMIC DNA]</scope>
    <source>
        <strain evidence="2">NSCAC1</strain>
    </source>
</reference>
<dbReference type="SUPFAM" id="SSF82171">
    <property type="entry name" value="DPP6 N-terminal domain-like"/>
    <property type="match status" value="1"/>
</dbReference>
<evidence type="ECO:0000313" key="2">
    <source>
        <dbReference type="EMBL" id="CAB1276095.1"/>
    </source>
</evidence>
<dbReference type="InterPro" id="IPR011042">
    <property type="entry name" value="6-blade_b-propeller_TolB-like"/>
</dbReference>
<dbReference type="EMBL" id="LR778175">
    <property type="protein sequence ID" value="CAB1276095.1"/>
    <property type="molecule type" value="Genomic_DNA"/>
</dbReference>
<keyword evidence="3" id="KW-1185">Reference proteome</keyword>
<dbReference type="Proteomes" id="UP000516072">
    <property type="component" value="Chromosome"/>
</dbReference>
<protein>
    <submittedName>
        <fullName evidence="2">Peptidase S9 prolyl oligopeptidase active site domain protein</fullName>
    </submittedName>
</protein>
<dbReference type="SUPFAM" id="SSF53474">
    <property type="entry name" value="alpha/beta-Hydrolases"/>
    <property type="match status" value="1"/>
</dbReference>
<dbReference type="Gene3D" id="3.40.50.1820">
    <property type="entry name" value="alpha/beta hydrolase"/>
    <property type="match status" value="1"/>
</dbReference>
<dbReference type="PANTHER" id="PTHR43056:SF5">
    <property type="entry name" value="PEPTIDASE S9 PROLYL OLIGOPEPTIDASE CATALYTIC DOMAIN-CONTAINING PROTEIN"/>
    <property type="match status" value="1"/>
</dbReference>
<sequence>MTVSIKPYGTWQSPITIEQITQGTIGLGQTTLTKIGVYWLETRPQEGGRGVLMYRTHKGEIYEINSASYNIRTRVHEYGGGAYLVTDKDQIFFSHFDDQRLYKQELDSDPQPITPEGVYRYADGIYDKKHNRLIYIREEHSSDSKEPVNTIIGISLDGSNVTVLESGADFYATPRLSPDGNYLAWICWHHPNMPWDGTKLWIARIDDQGNLVEKIQVAGGNTESIFQPQWAPTGALYFISDRSNWWNLYRWDGEKAKAILPMKAEFGLPQWIFGQSTYGFISPHKILCTYSQESIHHLAYIDTQNGTLEKINTPYTGVSFLQANEQQAVFIGAASGLFPEIVTLDVKTGKCTTLHQSNSTKFDSETISYGEPISFPTGNHATAYGFFYPPKSKDFIGFETERPPLIVISHGGPTAATDNTLNLKIQYWTSRGFGVLDVNYRGSTNYGRAYRQQLIGQWGIADVEDCIYGAKYLVQHNRVDPKRLAIRGSSAGGFTTLAALTFYSLFKAGASYYGISDLEALAKDTHKFESRYLDQLIGAYPEQIQRYRDRSPIHSIDKIDCPIIFFQGLEDKVVPPNQAEAMVNLLKEKKLPVAYITFPDEQHGFRRAENISHALKSELYFYGKIFGFTPADELKPIYINNL</sequence>
<dbReference type="PANTHER" id="PTHR43056">
    <property type="entry name" value="PEPTIDASE S9 PROLYL OLIGOPEPTIDASE"/>
    <property type="match status" value="1"/>
</dbReference>
<feature type="domain" description="Peptidase S9 prolyl oligopeptidase catalytic" evidence="1">
    <location>
        <begin position="422"/>
        <end position="627"/>
    </location>
</feature>
<accession>A0A7G1QA38</accession>
<dbReference type="GO" id="GO:0006508">
    <property type="term" value="P:proteolysis"/>
    <property type="evidence" value="ECO:0007669"/>
    <property type="project" value="InterPro"/>
</dbReference>
<dbReference type="Pfam" id="PF00326">
    <property type="entry name" value="Peptidase_S9"/>
    <property type="match status" value="1"/>
</dbReference>
<dbReference type="KEGG" id="ntg:NSCAC_0996"/>
<evidence type="ECO:0000259" key="1">
    <source>
        <dbReference type="Pfam" id="PF00326"/>
    </source>
</evidence>
<dbReference type="InterPro" id="IPR001375">
    <property type="entry name" value="Peptidase_S9_cat"/>
</dbReference>
<dbReference type="GO" id="GO:0008236">
    <property type="term" value="F:serine-type peptidase activity"/>
    <property type="evidence" value="ECO:0007669"/>
    <property type="project" value="InterPro"/>
</dbReference>
<gene>
    <name evidence="2" type="ORF">NSCAC_0996</name>
</gene>
<dbReference type="AlphaFoldDB" id="A0A7G1QA38"/>
<dbReference type="Gene3D" id="2.120.10.30">
    <property type="entry name" value="TolB, C-terminal domain"/>
    <property type="match status" value="1"/>
</dbReference>
<dbReference type="InterPro" id="IPR050585">
    <property type="entry name" value="Xaa-Pro_dipeptidyl-ppase/CocE"/>
</dbReference>
<proteinExistence type="predicted"/>
<dbReference type="InterPro" id="IPR029058">
    <property type="entry name" value="AB_hydrolase_fold"/>
</dbReference>
<evidence type="ECO:0000313" key="3">
    <source>
        <dbReference type="Proteomes" id="UP000516072"/>
    </source>
</evidence>
<organism evidence="2 3">
    <name type="scientific">Candidatus Nitrosacidococcus tergens</name>
    <dbReference type="NCBI Taxonomy" id="553981"/>
    <lineage>
        <taxon>Bacteria</taxon>
        <taxon>Pseudomonadati</taxon>
        <taxon>Pseudomonadota</taxon>
        <taxon>Gammaproteobacteria</taxon>
        <taxon>Chromatiales</taxon>
        <taxon>Chromatiaceae</taxon>
        <taxon>Candidatus Nitrosacidococcus</taxon>
    </lineage>
</organism>
<name>A0A7G1QA38_9GAMM</name>
<dbReference type="RefSeq" id="WP_197743739.1">
    <property type="nucleotide sequence ID" value="NZ_LR778175.1"/>
</dbReference>